<feature type="compositionally biased region" description="Basic and acidic residues" evidence="1">
    <location>
        <begin position="10"/>
        <end position="21"/>
    </location>
</feature>
<sequence length="59" mass="7075">MMNNTKTKKKNETLKEEDISNKEILQLLKQLELNIKDVQEKARGASRRPNERERDETYK</sequence>
<comment type="caution">
    <text evidence="2">The sequence shown here is derived from an EMBL/GenBank/DDBJ whole genome shotgun (WGS) entry which is preliminary data.</text>
</comment>
<proteinExistence type="predicted"/>
<organism evidence="2 3">
    <name type="scientific">Timema podura</name>
    <name type="common">Walking stick</name>
    <dbReference type="NCBI Taxonomy" id="61482"/>
    <lineage>
        <taxon>Eukaryota</taxon>
        <taxon>Metazoa</taxon>
        <taxon>Ecdysozoa</taxon>
        <taxon>Arthropoda</taxon>
        <taxon>Hexapoda</taxon>
        <taxon>Insecta</taxon>
        <taxon>Pterygota</taxon>
        <taxon>Neoptera</taxon>
        <taxon>Polyneoptera</taxon>
        <taxon>Phasmatodea</taxon>
        <taxon>Timematodea</taxon>
        <taxon>Timematoidea</taxon>
        <taxon>Timematidae</taxon>
        <taxon>Timema</taxon>
    </lineage>
</organism>
<keyword evidence="3" id="KW-1185">Reference proteome</keyword>
<evidence type="ECO:0000313" key="2">
    <source>
        <dbReference type="EMBL" id="CAG2066072.1"/>
    </source>
</evidence>
<reference evidence="2" key="1">
    <citation type="submission" date="2021-03" db="EMBL/GenBank/DDBJ databases">
        <authorList>
            <person name="Tran Van P."/>
        </authorList>
    </citation>
    <scope>NUCLEOTIDE SEQUENCE</scope>
</reference>
<feature type="region of interest" description="Disordered" evidence="1">
    <location>
        <begin position="1"/>
        <end position="21"/>
    </location>
</feature>
<dbReference type="Proteomes" id="UP001153148">
    <property type="component" value="Unassembled WGS sequence"/>
</dbReference>
<feature type="region of interest" description="Disordered" evidence="1">
    <location>
        <begin position="37"/>
        <end position="59"/>
    </location>
</feature>
<evidence type="ECO:0000313" key="3">
    <source>
        <dbReference type="Proteomes" id="UP001153148"/>
    </source>
</evidence>
<feature type="non-terminal residue" evidence="2">
    <location>
        <position position="59"/>
    </location>
</feature>
<gene>
    <name evidence="2" type="ORF">TPAB3V08_LOCUS13015</name>
</gene>
<accession>A0ABN7PIM0</accession>
<dbReference type="EMBL" id="CAJPIN010050107">
    <property type="protein sequence ID" value="CAG2066072.1"/>
    <property type="molecule type" value="Genomic_DNA"/>
</dbReference>
<name>A0ABN7PIM0_TIMPD</name>
<protein>
    <submittedName>
        <fullName evidence="2">Uncharacterized protein</fullName>
    </submittedName>
</protein>
<evidence type="ECO:0000256" key="1">
    <source>
        <dbReference type="SAM" id="MobiDB-lite"/>
    </source>
</evidence>